<organism evidence="3 4">
    <name type="scientific">Streptomyces rhizosphaericus</name>
    <dbReference type="NCBI Taxonomy" id="114699"/>
    <lineage>
        <taxon>Bacteria</taxon>
        <taxon>Bacillati</taxon>
        <taxon>Actinomycetota</taxon>
        <taxon>Actinomycetes</taxon>
        <taxon>Kitasatosporales</taxon>
        <taxon>Streptomycetaceae</taxon>
        <taxon>Streptomyces</taxon>
        <taxon>Streptomyces violaceusniger group</taxon>
    </lineage>
</organism>
<dbReference type="InterPro" id="IPR029058">
    <property type="entry name" value="AB_hydrolase_fold"/>
</dbReference>
<protein>
    <submittedName>
        <fullName evidence="3">CocE/NonD family hydrolase</fullName>
    </submittedName>
</protein>
<accession>A0ABN1RAC6</accession>
<dbReference type="EMBL" id="BAAAID010000082">
    <property type="protein sequence ID" value="GAA0953967.1"/>
    <property type="molecule type" value="Genomic_DNA"/>
</dbReference>
<dbReference type="NCBIfam" id="TIGR00976">
    <property type="entry name" value="CocE_NonD"/>
    <property type="match status" value="2"/>
</dbReference>
<dbReference type="Pfam" id="PF08530">
    <property type="entry name" value="PepX_C"/>
    <property type="match status" value="1"/>
</dbReference>
<dbReference type="PANTHER" id="PTHR43056:SF10">
    <property type="entry name" value="COCE_NOND FAMILY, PUTATIVE (AFU_ORTHOLOGUE AFUA_7G00600)-RELATED"/>
    <property type="match status" value="1"/>
</dbReference>
<dbReference type="InterPro" id="IPR013736">
    <property type="entry name" value="Xaa-Pro_dipept_C"/>
</dbReference>
<dbReference type="GO" id="GO:0016787">
    <property type="term" value="F:hydrolase activity"/>
    <property type="evidence" value="ECO:0007669"/>
    <property type="project" value="UniProtKB-KW"/>
</dbReference>
<dbReference type="Gene3D" id="3.40.50.1820">
    <property type="entry name" value="alpha/beta hydrolase"/>
    <property type="match status" value="1"/>
</dbReference>
<dbReference type="PANTHER" id="PTHR43056">
    <property type="entry name" value="PEPTIDASE S9 PROLYL OLIGOPEPTIDASE"/>
    <property type="match status" value="1"/>
</dbReference>
<keyword evidence="4" id="KW-1185">Reference proteome</keyword>
<evidence type="ECO:0000313" key="4">
    <source>
        <dbReference type="Proteomes" id="UP001500418"/>
    </source>
</evidence>
<proteinExistence type="predicted"/>
<sequence>MSSSNTGPFLRPETPGVEVTRDVEIVARDGVRLSVDIYHPADWAQTNYPALLAVSGYQKALAGLPVTASFPFRETGPIEWYVRRGYVYVLADARGTGHSGGEWDFLGPEEQTDLYDMIEWIAAQSWCTGKVGMIGQSYFGMIQWLAALQKPPHLTCIAPYDALVDNYRDNVFHGGIPCTFAASWDLVLRANHVWGPDSDRGLRFRTSPLEAMLRHPTDDDFWRARAAYPRLGEIDIPVLSVGNWGKNSLHTRGNVVGYEQVRGVRRLRMEAGARPPSLNVAKALLDFDSVEFHEEILAPWYDYWLRGVDNGVLDTAPVSVHVSGADEHQEFEQWPPAAARDRSLYLAAGTGSPAYSLNDGALVPVASETGSTSYSYPDPGWHLGTATVTSLGVPNPVARILTFSTPPLPEDVTSIGAGRLEIYLSSDQLDTNVIVRVCDESSRPQDLHPELATPFTIVSRGWLRASHRALDPVRSTEERPYHTHSDPRPLEPGRVYRLDVELMPMAHLFKAGHRIRLDIANGDSPVTEAIFAHYYAPQAGTDTIHHDHEHQSRLVLPVLGDTDD</sequence>
<dbReference type="Pfam" id="PF02129">
    <property type="entry name" value="Peptidase_S15"/>
    <property type="match status" value="1"/>
</dbReference>
<dbReference type="Gene3D" id="1.10.3020.20">
    <property type="match status" value="1"/>
</dbReference>
<dbReference type="Gene3D" id="2.60.120.260">
    <property type="entry name" value="Galactose-binding domain-like"/>
    <property type="match status" value="1"/>
</dbReference>
<dbReference type="Proteomes" id="UP001500418">
    <property type="component" value="Unassembled WGS sequence"/>
</dbReference>
<evidence type="ECO:0000313" key="3">
    <source>
        <dbReference type="EMBL" id="GAA0953967.1"/>
    </source>
</evidence>
<evidence type="ECO:0000259" key="2">
    <source>
        <dbReference type="SMART" id="SM00939"/>
    </source>
</evidence>
<dbReference type="InterPro" id="IPR008979">
    <property type="entry name" value="Galactose-bd-like_sf"/>
</dbReference>
<dbReference type="SUPFAM" id="SSF53474">
    <property type="entry name" value="alpha/beta-Hydrolases"/>
    <property type="match status" value="1"/>
</dbReference>
<gene>
    <name evidence="3" type="ORF">GCM10009575_080860</name>
</gene>
<comment type="caution">
    <text evidence="3">The sequence shown here is derived from an EMBL/GenBank/DDBJ whole genome shotgun (WGS) entry which is preliminary data.</text>
</comment>
<keyword evidence="1 3" id="KW-0378">Hydrolase</keyword>
<dbReference type="SMART" id="SM00939">
    <property type="entry name" value="PepX_C"/>
    <property type="match status" value="1"/>
</dbReference>
<name>A0ABN1RAC6_9ACTN</name>
<dbReference type="InterPro" id="IPR050585">
    <property type="entry name" value="Xaa-Pro_dipeptidyl-ppase/CocE"/>
</dbReference>
<reference evidence="3 4" key="1">
    <citation type="journal article" date="2019" name="Int. J. Syst. Evol. Microbiol.">
        <title>The Global Catalogue of Microorganisms (GCM) 10K type strain sequencing project: providing services to taxonomists for standard genome sequencing and annotation.</title>
        <authorList>
            <consortium name="The Broad Institute Genomics Platform"/>
            <consortium name="The Broad Institute Genome Sequencing Center for Infectious Disease"/>
            <person name="Wu L."/>
            <person name="Ma J."/>
        </authorList>
    </citation>
    <scope>NUCLEOTIDE SEQUENCE [LARGE SCALE GENOMIC DNA]</scope>
    <source>
        <strain evidence="3 4">JCM 11444</strain>
    </source>
</reference>
<dbReference type="InterPro" id="IPR005674">
    <property type="entry name" value="CocE/Ser_esterase"/>
</dbReference>
<evidence type="ECO:0000256" key="1">
    <source>
        <dbReference type="ARBA" id="ARBA00022801"/>
    </source>
</evidence>
<feature type="domain" description="Xaa-Pro dipeptidyl-peptidase C-terminal" evidence="2">
    <location>
        <begin position="298"/>
        <end position="555"/>
    </location>
</feature>
<dbReference type="SUPFAM" id="SSF49785">
    <property type="entry name" value="Galactose-binding domain-like"/>
    <property type="match status" value="1"/>
</dbReference>
<dbReference type="InterPro" id="IPR000383">
    <property type="entry name" value="Xaa-Pro-like_dom"/>
</dbReference>